<dbReference type="GO" id="GO:0140078">
    <property type="term" value="F:class I DNA-(apurinic or apyrimidinic site) endonuclease activity"/>
    <property type="evidence" value="ECO:0007669"/>
    <property type="project" value="UniProtKB-EC"/>
</dbReference>
<protein>
    <recommendedName>
        <fullName evidence="5">DNA polymerase beta</fullName>
        <ecNumber evidence="3">2.7.7.7</ecNumber>
        <ecNumber evidence="4">4.2.99.18</ecNumber>
    </recommendedName>
    <alternativeName>
        <fullName evidence="16">5'-deoxyribose-phosphate lyase</fullName>
    </alternativeName>
    <alternativeName>
        <fullName evidence="17">AP lyase</fullName>
    </alternativeName>
</protein>
<keyword evidence="8" id="KW-0808">Transferase</keyword>
<dbReference type="InterPro" id="IPR002008">
    <property type="entry name" value="DNA_pol_X_beta-like"/>
</dbReference>
<gene>
    <name evidence="25" type="primary">polX</name>
    <name evidence="25" type="ORF">KIH39_20315</name>
</gene>
<evidence type="ECO:0000256" key="7">
    <source>
        <dbReference type="ARBA" id="ARBA00022634"/>
    </source>
</evidence>
<dbReference type="EC" id="4.2.99.18" evidence="4"/>
<dbReference type="InterPro" id="IPR029398">
    <property type="entry name" value="PolB_thumb"/>
</dbReference>
<dbReference type="Pfam" id="PF02811">
    <property type="entry name" value="PHP"/>
    <property type="match status" value="1"/>
</dbReference>
<dbReference type="GO" id="GO:0006281">
    <property type="term" value="P:DNA repair"/>
    <property type="evidence" value="ECO:0007669"/>
    <property type="project" value="UniProtKB-KW"/>
</dbReference>
<dbReference type="InterPro" id="IPR010996">
    <property type="entry name" value="HHH_MUS81"/>
</dbReference>
<organism evidence="25 26">
    <name type="scientific">Telmatocola sphagniphila</name>
    <dbReference type="NCBI Taxonomy" id="1123043"/>
    <lineage>
        <taxon>Bacteria</taxon>
        <taxon>Pseudomonadati</taxon>
        <taxon>Planctomycetota</taxon>
        <taxon>Planctomycetia</taxon>
        <taxon>Gemmatales</taxon>
        <taxon>Gemmataceae</taxon>
    </lineage>
</organism>
<evidence type="ECO:0000256" key="20">
    <source>
        <dbReference type="ARBA" id="ARBA00045548"/>
    </source>
</evidence>
<dbReference type="InterPro" id="IPR043519">
    <property type="entry name" value="NT_sf"/>
</dbReference>
<comment type="subcellular location">
    <subcellularLocation>
        <location evidence="2">Cytoplasm</location>
    </subcellularLocation>
</comment>
<dbReference type="InterPro" id="IPR003583">
    <property type="entry name" value="Hlx-hairpin-Hlx_DNA-bd_motif"/>
</dbReference>
<evidence type="ECO:0000256" key="16">
    <source>
        <dbReference type="ARBA" id="ARBA00035717"/>
    </source>
</evidence>
<dbReference type="GO" id="GO:0004527">
    <property type="term" value="F:exonuclease activity"/>
    <property type="evidence" value="ECO:0007669"/>
    <property type="project" value="UniProtKB-KW"/>
</dbReference>
<evidence type="ECO:0000256" key="18">
    <source>
        <dbReference type="ARBA" id="ARBA00044632"/>
    </source>
</evidence>
<dbReference type="CDD" id="cd00141">
    <property type="entry name" value="NT_POLXc"/>
    <property type="match status" value="1"/>
</dbReference>
<dbReference type="PANTHER" id="PTHR36928:SF1">
    <property type="entry name" value="PHOSPHATASE YCDX-RELATED"/>
    <property type="match status" value="1"/>
</dbReference>
<evidence type="ECO:0000256" key="1">
    <source>
        <dbReference type="ARBA" id="ARBA00001946"/>
    </source>
</evidence>
<dbReference type="RefSeq" id="WP_213495051.1">
    <property type="nucleotide sequence ID" value="NZ_CP074694.1"/>
</dbReference>
<evidence type="ECO:0000256" key="19">
    <source>
        <dbReference type="ARBA" id="ARBA00044678"/>
    </source>
</evidence>
<dbReference type="GO" id="GO:0003677">
    <property type="term" value="F:DNA binding"/>
    <property type="evidence" value="ECO:0007669"/>
    <property type="project" value="InterPro"/>
</dbReference>
<dbReference type="KEGG" id="tsph:KIH39_20315"/>
<feature type="domain" description="Polymerase/histidinol phosphatase N-terminal" evidence="23">
    <location>
        <begin position="345"/>
        <end position="424"/>
    </location>
</feature>
<evidence type="ECO:0000256" key="2">
    <source>
        <dbReference type="ARBA" id="ARBA00004496"/>
    </source>
</evidence>
<dbReference type="GO" id="GO:0042578">
    <property type="term" value="F:phosphoric ester hydrolase activity"/>
    <property type="evidence" value="ECO:0007669"/>
    <property type="project" value="TreeGrafter"/>
</dbReference>
<dbReference type="InterPro" id="IPR037160">
    <property type="entry name" value="DNA_Pol_thumb_sf"/>
</dbReference>
<dbReference type="PRINTS" id="PR00869">
    <property type="entry name" value="DNAPOLX"/>
</dbReference>
<comment type="cofactor">
    <cofactor evidence="1">
        <name>Mg(2+)</name>
        <dbReference type="ChEBI" id="CHEBI:18420"/>
    </cofactor>
</comment>
<comment type="catalytic activity">
    <reaction evidence="21">
        <text>DNA(n) + a 2'-deoxyribonucleoside 5'-triphosphate = DNA(n+1) + diphosphate</text>
        <dbReference type="Rhea" id="RHEA:22508"/>
        <dbReference type="Rhea" id="RHEA-COMP:17339"/>
        <dbReference type="Rhea" id="RHEA-COMP:17340"/>
        <dbReference type="ChEBI" id="CHEBI:33019"/>
        <dbReference type="ChEBI" id="CHEBI:61560"/>
        <dbReference type="ChEBI" id="CHEBI:173112"/>
        <dbReference type="EC" id="2.7.7.7"/>
    </reaction>
</comment>
<comment type="catalytic activity">
    <reaction evidence="19">
        <text>a 5'-end 2'-deoxyribose-2'-deoxyribonucleotide-DNA = (2E,4S)-4-hydroxypenten-2-al-5-phosphate + a 5'-end 5'-phospho-2'-deoxyribonucleoside-DNA + H(+)</text>
        <dbReference type="Rhea" id="RHEA:76255"/>
        <dbReference type="Rhea" id="RHEA-COMP:13180"/>
        <dbReference type="Rhea" id="RHEA-COMP:18657"/>
        <dbReference type="ChEBI" id="CHEBI:15378"/>
        <dbReference type="ChEBI" id="CHEBI:136412"/>
        <dbReference type="ChEBI" id="CHEBI:195194"/>
        <dbReference type="ChEBI" id="CHEBI:195195"/>
    </reaction>
</comment>
<dbReference type="PIRSF" id="PIRSF005047">
    <property type="entry name" value="UCP005047_YshC"/>
    <property type="match status" value="1"/>
</dbReference>
<dbReference type="SUPFAM" id="SSF81301">
    <property type="entry name" value="Nucleotidyltransferase"/>
    <property type="match status" value="1"/>
</dbReference>
<proteinExistence type="predicted"/>
<dbReference type="InterPro" id="IPR022311">
    <property type="entry name" value="PolX-like"/>
</dbReference>
<keyword evidence="13" id="KW-0239">DNA-directed DNA polymerase</keyword>
<dbReference type="PANTHER" id="PTHR36928">
    <property type="entry name" value="PHOSPHATASE YCDX-RELATED"/>
    <property type="match status" value="1"/>
</dbReference>
<dbReference type="Gene3D" id="3.20.20.140">
    <property type="entry name" value="Metal-dependent hydrolases"/>
    <property type="match status" value="1"/>
</dbReference>
<dbReference type="InterPro" id="IPR002054">
    <property type="entry name" value="DNA-dir_DNA_pol_X"/>
</dbReference>
<evidence type="ECO:0000256" key="8">
    <source>
        <dbReference type="ARBA" id="ARBA00022679"/>
    </source>
</evidence>
<feature type="domain" description="DNA-directed DNA polymerase X" evidence="24">
    <location>
        <begin position="1"/>
        <end position="321"/>
    </location>
</feature>
<feature type="domain" description="Helix-hairpin-helix DNA-binding motif class 1" evidence="22">
    <location>
        <begin position="51"/>
        <end position="70"/>
    </location>
</feature>
<keyword evidence="26" id="KW-1185">Reference proteome</keyword>
<dbReference type="EC" id="2.7.7.7" evidence="3"/>
<dbReference type="SUPFAM" id="SSF47802">
    <property type="entry name" value="DNA polymerase beta, N-terminal domain-like"/>
    <property type="match status" value="1"/>
</dbReference>
<keyword evidence="10" id="KW-0235">DNA replication</keyword>
<accession>A0A8E6B2X1</accession>
<keyword evidence="12" id="KW-0832">Ubl conjugation</keyword>
<keyword evidence="9" id="KW-0548">Nucleotidyltransferase</keyword>
<evidence type="ECO:0000256" key="11">
    <source>
        <dbReference type="ARBA" id="ARBA00022763"/>
    </source>
</evidence>
<sequence>MTKDDIAAVFEEIATLLELQGENVFRCNAYRNAARAVTQIDGDLKTLIQNNELEGIRGIGKAIAEKIETMVTTNELPYLKELQAKVPEGLRALLKLPGVGPKKVKALYDNLGIDSLEKLKQACEENKVADLKGFGAKTQAKILEGIAFVDTVGNRVRFDQAYPLAQKLLEHLKALPGVQKAEICGSLRRRRETTKDIDILIASEDAKPIMAAFVKLPEMMQVVGHGETKSSIVAGMHLEGEVGQIVLNADLRVVTEEQFPFALAYFTGSKEHNIRMRQRAIERGLSLNEYALTGKKNVKCKDEKEIYAALDLSYVPPELREDSGEIEAAEKHKLPRLVELKDLRGVFHNHTTYSDGSASLEEMANAAKDLGLEYFGVADHSQYLKMANGMTPARARKQIKEIDALNKKLKGVQIFKGVECDILEDGTLDYDDDLLSEFDYVVASVHTHFGMPLEEMTARICKALAHPFVTMLGHATGRLLLRRDAYRLDQDAVIECAAKHTKMIEINANPLRLDLDWKHIKQAKKLGVPLVINPDAHSPVDLRYIENGIFEARRGWLEAKDIFNCQGFEEVKSELKRRKGL</sequence>
<dbReference type="InterPro" id="IPR004013">
    <property type="entry name" value="PHP_dom"/>
</dbReference>
<keyword evidence="15" id="KW-0234">DNA repair</keyword>
<reference evidence="25" key="1">
    <citation type="submission" date="2021-05" db="EMBL/GenBank/DDBJ databases">
        <title>Complete genome sequence of the cellulolytic planctomycete Telmatocola sphagniphila SP2T and characterization of the first cellulase from planctomycetes.</title>
        <authorList>
            <person name="Rakitin A.L."/>
            <person name="Beletsky A.V."/>
            <person name="Naumoff D.G."/>
            <person name="Kulichevskaya I.S."/>
            <person name="Mardanov A.V."/>
            <person name="Ravin N.V."/>
            <person name="Dedysh S.N."/>
        </authorList>
    </citation>
    <scope>NUCLEOTIDE SEQUENCE</scope>
    <source>
        <strain evidence="25">SP2T</strain>
    </source>
</reference>
<evidence type="ECO:0000256" key="3">
    <source>
        <dbReference type="ARBA" id="ARBA00012417"/>
    </source>
</evidence>
<evidence type="ECO:0000259" key="23">
    <source>
        <dbReference type="SMART" id="SM00481"/>
    </source>
</evidence>
<evidence type="ECO:0000256" key="4">
    <source>
        <dbReference type="ARBA" id="ARBA00012720"/>
    </source>
</evidence>
<evidence type="ECO:0000256" key="5">
    <source>
        <dbReference type="ARBA" id="ARBA00020020"/>
    </source>
</evidence>
<evidence type="ECO:0000256" key="15">
    <source>
        <dbReference type="ARBA" id="ARBA00023204"/>
    </source>
</evidence>
<keyword evidence="14" id="KW-0915">Sodium</keyword>
<keyword evidence="7" id="KW-0237">DNA synthesis</keyword>
<dbReference type="SMART" id="SM00483">
    <property type="entry name" value="POLXc"/>
    <property type="match status" value="1"/>
</dbReference>
<dbReference type="Gene3D" id="1.10.150.20">
    <property type="entry name" value="5' to 3' exonuclease, C-terminal subdomain"/>
    <property type="match status" value="1"/>
</dbReference>
<dbReference type="GO" id="GO:0003887">
    <property type="term" value="F:DNA-directed DNA polymerase activity"/>
    <property type="evidence" value="ECO:0007669"/>
    <property type="project" value="UniProtKB-KW"/>
</dbReference>
<evidence type="ECO:0000256" key="10">
    <source>
        <dbReference type="ARBA" id="ARBA00022705"/>
    </source>
</evidence>
<dbReference type="Proteomes" id="UP000676194">
    <property type="component" value="Chromosome"/>
</dbReference>
<dbReference type="GO" id="GO:0005829">
    <property type="term" value="C:cytosol"/>
    <property type="evidence" value="ECO:0007669"/>
    <property type="project" value="TreeGrafter"/>
</dbReference>
<evidence type="ECO:0000256" key="13">
    <source>
        <dbReference type="ARBA" id="ARBA00022932"/>
    </source>
</evidence>
<comment type="function">
    <text evidence="20">Repair polymerase that plays a key role in base-excision repair. During this process, the damaged base is excised by specific DNA glycosylases, the DNA backbone is nicked at the abasic site by an apurinic/apyrimidic (AP) endonuclease, and POLB removes 5'-deoxyribose-phosphate from the preincised AP site acting as a 5'-deoxyribose-phosphate lyase (5'-dRP lyase); through its DNA polymerase activity, it adds one nucleotide to the 3' end of the arising single-nucleotide gap. Conducts 'gap-filling' DNA synthesis in a stepwise distributive fashion rather than in a processive fashion as for other DNA polymerases. It is also able to cleave sugar-phosphate bonds 3' to an intact AP site, acting as an AP lyase.</text>
</comment>
<keyword evidence="25" id="KW-0269">Exonuclease</keyword>
<dbReference type="NCBIfam" id="NF006375">
    <property type="entry name" value="PRK08609.1"/>
    <property type="match status" value="1"/>
</dbReference>
<evidence type="ECO:0000256" key="6">
    <source>
        <dbReference type="ARBA" id="ARBA00022481"/>
    </source>
</evidence>
<dbReference type="CDD" id="cd07436">
    <property type="entry name" value="PHP_PolX"/>
    <property type="match status" value="1"/>
</dbReference>
<keyword evidence="11" id="KW-0227">DNA damage</keyword>
<evidence type="ECO:0000313" key="26">
    <source>
        <dbReference type="Proteomes" id="UP000676194"/>
    </source>
</evidence>
<evidence type="ECO:0000259" key="22">
    <source>
        <dbReference type="SMART" id="SM00278"/>
    </source>
</evidence>
<dbReference type="EMBL" id="CP074694">
    <property type="protein sequence ID" value="QVL31170.1"/>
    <property type="molecule type" value="Genomic_DNA"/>
</dbReference>
<keyword evidence="25" id="KW-0540">Nuclease</keyword>
<dbReference type="SUPFAM" id="SSF89550">
    <property type="entry name" value="PHP domain-like"/>
    <property type="match status" value="1"/>
</dbReference>
<evidence type="ECO:0000259" key="24">
    <source>
        <dbReference type="SMART" id="SM00483"/>
    </source>
</evidence>
<dbReference type="PRINTS" id="PR00870">
    <property type="entry name" value="DNAPOLXBETA"/>
</dbReference>
<dbReference type="Pfam" id="PF14791">
    <property type="entry name" value="DNA_pol_B_thumb"/>
    <property type="match status" value="1"/>
</dbReference>
<evidence type="ECO:0000256" key="14">
    <source>
        <dbReference type="ARBA" id="ARBA00023053"/>
    </source>
</evidence>
<dbReference type="InterPro" id="IPR047967">
    <property type="entry name" value="PolX_PHP"/>
</dbReference>
<dbReference type="SMART" id="SM00481">
    <property type="entry name" value="POLIIIAc"/>
    <property type="match status" value="1"/>
</dbReference>
<dbReference type="Gene3D" id="3.30.210.10">
    <property type="entry name" value="DNA polymerase, thumb domain"/>
    <property type="match status" value="1"/>
</dbReference>
<dbReference type="AlphaFoldDB" id="A0A8E6B2X1"/>
<dbReference type="SMART" id="SM00278">
    <property type="entry name" value="HhH1"/>
    <property type="match status" value="3"/>
</dbReference>
<dbReference type="InterPro" id="IPR022312">
    <property type="entry name" value="DNA_pol_X"/>
</dbReference>
<dbReference type="FunFam" id="3.20.20.140:FF:000047">
    <property type="entry name" value="PHP domain-containing protein"/>
    <property type="match status" value="1"/>
</dbReference>
<keyword evidence="25" id="KW-0378">Hydrolase</keyword>
<dbReference type="Gene3D" id="3.30.460.10">
    <property type="entry name" value="Beta Polymerase, domain 2"/>
    <property type="match status" value="1"/>
</dbReference>
<dbReference type="Pfam" id="PF14520">
    <property type="entry name" value="HHH_5"/>
    <property type="match status" value="1"/>
</dbReference>
<dbReference type="SUPFAM" id="SSF158702">
    <property type="entry name" value="Sec63 N-terminal domain-like"/>
    <property type="match status" value="1"/>
</dbReference>
<dbReference type="InterPro" id="IPR003141">
    <property type="entry name" value="Pol/His_phosphatase_N"/>
</dbReference>
<dbReference type="Gene3D" id="1.10.150.110">
    <property type="entry name" value="DNA polymerase beta, N-terminal domain-like"/>
    <property type="match status" value="1"/>
</dbReference>
<dbReference type="InterPro" id="IPR050243">
    <property type="entry name" value="PHP_phosphatase"/>
</dbReference>
<evidence type="ECO:0000313" key="25">
    <source>
        <dbReference type="EMBL" id="QVL31170.1"/>
    </source>
</evidence>
<dbReference type="InterPro" id="IPR016195">
    <property type="entry name" value="Pol/histidinol_Pase-like"/>
</dbReference>
<dbReference type="Pfam" id="PF14716">
    <property type="entry name" value="HHH_8"/>
    <property type="match status" value="1"/>
</dbReference>
<feature type="domain" description="Helix-hairpin-helix DNA-binding motif class 1" evidence="22">
    <location>
        <begin position="126"/>
        <end position="145"/>
    </location>
</feature>
<comment type="catalytic activity">
    <reaction evidence="18">
        <text>2'-deoxyribonucleotide-(2'-deoxyribose 5'-phosphate)-2'-deoxyribonucleotide-DNA = a 3'-end 2'-deoxyribonucleotide-(2,3-dehydro-2,3-deoxyribose 5'-phosphate)-DNA + a 5'-end 5'-phospho-2'-deoxyribonucleoside-DNA + H(+)</text>
        <dbReference type="Rhea" id="RHEA:66592"/>
        <dbReference type="Rhea" id="RHEA-COMP:13180"/>
        <dbReference type="Rhea" id="RHEA-COMP:16897"/>
        <dbReference type="Rhea" id="RHEA-COMP:17067"/>
        <dbReference type="ChEBI" id="CHEBI:15378"/>
        <dbReference type="ChEBI" id="CHEBI:136412"/>
        <dbReference type="ChEBI" id="CHEBI:157695"/>
        <dbReference type="ChEBI" id="CHEBI:167181"/>
        <dbReference type="EC" id="4.2.99.18"/>
    </reaction>
</comment>
<feature type="domain" description="Helix-hairpin-helix DNA-binding motif class 1" evidence="22">
    <location>
        <begin position="91"/>
        <end position="110"/>
    </location>
</feature>
<evidence type="ECO:0000256" key="12">
    <source>
        <dbReference type="ARBA" id="ARBA00022843"/>
    </source>
</evidence>
<name>A0A8E6B2X1_9BACT</name>
<keyword evidence="6" id="KW-0488">Methylation</keyword>
<dbReference type="GO" id="GO:0008270">
    <property type="term" value="F:zinc ion binding"/>
    <property type="evidence" value="ECO:0007669"/>
    <property type="project" value="TreeGrafter"/>
</dbReference>
<evidence type="ECO:0000256" key="17">
    <source>
        <dbReference type="ARBA" id="ARBA00035726"/>
    </source>
</evidence>
<evidence type="ECO:0000256" key="21">
    <source>
        <dbReference type="ARBA" id="ARBA00049244"/>
    </source>
</evidence>
<evidence type="ECO:0000256" key="9">
    <source>
        <dbReference type="ARBA" id="ARBA00022695"/>
    </source>
</evidence>
<dbReference type="InterPro" id="IPR027421">
    <property type="entry name" value="DNA_pol_lamdba_lyase_dom_sf"/>
</dbReference>